<evidence type="ECO:0000313" key="2">
    <source>
        <dbReference type="EMBL" id="CAB1129872.1"/>
    </source>
</evidence>
<keyword evidence="1" id="KW-0472">Membrane</keyword>
<reference evidence="2 3" key="1">
    <citation type="submission" date="2020-02" db="EMBL/GenBank/DDBJ databases">
        <authorList>
            <person name="Hogendoorn C."/>
        </authorList>
    </citation>
    <scope>NUCLEOTIDE SEQUENCE [LARGE SCALE GENOMIC DNA]</scope>
    <source>
        <strain evidence="2">R501</strain>
    </source>
</reference>
<proteinExistence type="predicted"/>
<dbReference type="AlphaFoldDB" id="A0A6F8ZIV6"/>
<feature type="transmembrane region" description="Helical" evidence="1">
    <location>
        <begin position="86"/>
        <end position="107"/>
    </location>
</feature>
<evidence type="ECO:0000256" key="1">
    <source>
        <dbReference type="SAM" id="Phobius"/>
    </source>
</evidence>
<keyword evidence="3" id="KW-1185">Reference proteome</keyword>
<sequence length="136" mass="15337">MAAPEDQRELLALMRWGLKFHRARRPRTRRQARDQVLALLARRFARCGVAPDGIPGGLPEALWRGAALAARSRVQAWRTRPPVIRFLWRFLLGLAGRATVLGILAAYRCWAWTRPPRPARRAALDPWTSGGRGQPG</sequence>
<evidence type="ECO:0000313" key="3">
    <source>
        <dbReference type="Proteomes" id="UP000503399"/>
    </source>
</evidence>
<keyword evidence="1" id="KW-1133">Transmembrane helix</keyword>
<keyword evidence="1" id="KW-0812">Transmembrane</keyword>
<name>A0A6F8ZIV6_9FIRM</name>
<accession>A0A6F8ZIV6</accession>
<protein>
    <submittedName>
        <fullName evidence="2">Uncharacterized protein</fullName>
    </submittedName>
</protein>
<dbReference type="KEGG" id="hfv:R50_2375"/>
<dbReference type="EMBL" id="LR778114">
    <property type="protein sequence ID" value="CAB1129872.1"/>
    <property type="molecule type" value="Genomic_DNA"/>
</dbReference>
<gene>
    <name evidence="2" type="ORF">R50_2375</name>
</gene>
<organism evidence="2 3">
    <name type="scientific">Candidatus Hydrogenisulfobacillus filiaventi</name>
    <dbReference type="NCBI Taxonomy" id="2707344"/>
    <lineage>
        <taxon>Bacteria</taxon>
        <taxon>Bacillati</taxon>
        <taxon>Bacillota</taxon>
        <taxon>Clostridia</taxon>
        <taxon>Eubacteriales</taxon>
        <taxon>Clostridiales Family XVII. Incertae Sedis</taxon>
        <taxon>Candidatus Hydrogenisulfobacillus</taxon>
    </lineage>
</organism>
<dbReference type="Proteomes" id="UP000503399">
    <property type="component" value="Chromosome"/>
</dbReference>